<evidence type="ECO:0000313" key="1">
    <source>
        <dbReference type="EMBL" id="PTQ39224.1"/>
    </source>
</evidence>
<name>A0A2R6WZD5_MARPO</name>
<dbReference type="Proteomes" id="UP000244005">
    <property type="component" value="Unassembled WGS sequence"/>
</dbReference>
<reference evidence="2" key="1">
    <citation type="journal article" date="2017" name="Cell">
        <title>Insights into land plant evolution garnered from the Marchantia polymorpha genome.</title>
        <authorList>
            <person name="Bowman J.L."/>
            <person name="Kohchi T."/>
            <person name="Yamato K.T."/>
            <person name="Jenkins J."/>
            <person name="Shu S."/>
            <person name="Ishizaki K."/>
            <person name="Yamaoka S."/>
            <person name="Nishihama R."/>
            <person name="Nakamura Y."/>
            <person name="Berger F."/>
            <person name="Adam C."/>
            <person name="Aki S.S."/>
            <person name="Althoff F."/>
            <person name="Araki T."/>
            <person name="Arteaga-Vazquez M.A."/>
            <person name="Balasubrmanian S."/>
            <person name="Barry K."/>
            <person name="Bauer D."/>
            <person name="Boehm C.R."/>
            <person name="Briginshaw L."/>
            <person name="Caballero-Perez J."/>
            <person name="Catarino B."/>
            <person name="Chen F."/>
            <person name="Chiyoda S."/>
            <person name="Chovatia M."/>
            <person name="Davies K.M."/>
            <person name="Delmans M."/>
            <person name="Demura T."/>
            <person name="Dierschke T."/>
            <person name="Dolan L."/>
            <person name="Dorantes-Acosta A.E."/>
            <person name="Eklund D.M."/>
            <person name="Florent S.N."/>
            <person name="Flores-Sandoval E."/>
            <person name="Fujiyama A."/>
            <person name="Fukuzawa H."/>
            <person name="Galik B."/>
            <person name="Grimanelli D."/>
            <person name="Grimwood J."/>
            <person name="Grossniklaus U."/>
            <person name="Hamada T."/>
            <person name="Haseloff J."/>
            <person name="Hetherington A.J."/>
            <person name="Higo A."/>
            <person name="Hirakawa Y."/>
            <person name="Hundley H.N."/>
            <person name="Ikeda Y."/>
            <person name="Inoue K."/>
            <person name="Inoue S.I."/>
            <person name="Ishida S."/>
            <person name="Jia Q."/>
            <person name="Kakita M."/>
            <person name="Kanazawa T."/>
            <person name="Kawai Y."/>
            <person name="Kawashima T."/>
            <person name="Kennedy M."/>
            <person name="Kinose K."/>
            <person name="Kinoshita T."/>
            <person name="Kohara Y."/>
            <person name="Koide E."/>
            <person name="Komatsu K."/>
            <person name="Kopischke S."/>
            <person name="Kubo M."/>
            <person name="Kyozuka J."/>
            <person name="Lagercrantz U."/>
            <person name="Lin S.S."/>
            <person name="Lindquist E."/>
            <person name="Lipzen A.M."/>
            <person name="Lu C.W."/>
            <person name="De Luna E."/>
            <person name="Martienssen R.A."/>
            <person name="Minamino N."/>
            <person name="Mizutani M."/>
            <person name="Mizutani M."/>
            <person name="Mochizuki N."/>
            <person name="Monte I."/>
            <person name="Mosher R."/>
            <person name="Nagasaki H."/>
            <person name="Nakagami H."/>
            <person name="Naramoto S."/>
            <person name="Nishitani K."/>
            <person name="Ohtani M."/>
            <person name="Okamoto T."/>
            <person name="Okumura M."/>
            <person name="Phillips J."/>
            <person name="Pollak B."/>
            <person name="Reinders A."/>
            <person name="Rovekamp M."/>
            <person name="Sano R."/>
            <person name="Sawa S."/>
            <person name="Schmid M.W."/>
            <person name="Shirakawa M."/>
            <person name="Solano R."/>
            <person name="Spunde A."/>
            <person name="Suetsugu N."/>
            <person name="Sugano S."/>
            <person name="Sugiyama A."/>
            <person name="Sun R."/>
            <person name="Suzuki Y."/>
            <person name="Takenaka M."/>
            <person name="Takezawa D."/>
            <person name="Tomogane H."/>
            <person name="Tsuzuki M."/>
            <person name="Ueda T."/>
            <person name="Umeda M."/>
            <person name="Ward J.M."/>
            <person name="Watanabe Y."/>
            <person name="Yazaki K."/>
            <person name="Yokoyama R."/>
            <person name="Yoshitake Y."/>
            <person name="Yotsui I."/>
            <person name="Zachgo S."/>
            <person name="Schmutz J."/>
        </authorList>
    </citation>
    <scope>NUCLEOTIDE SEQUENCE [LARGE SCALE GENOMIC DNA]</scope>
    <source>
        <strain evidence="2">Tak-1</strain>
    </source>
</reference>
<organism evidence="1 2">
    <name type="scientific">Marchantia polymorpha</name>
    <name type="common">Common liverwort</name>
    <name type="synonym">Marchantia aquatica</name>
    <dbReference type="NCBI Taxonomy" id="3197"/>
    <lineage>
        <taxon>Eukaryota</taxon>
        <taxon>Viridiplantae</taxon>
        <taxon>Streptophyta</taxon>
        <taxon>Embryophyta</taxon>
        <taxon>Marchantiophyta</taxon>
        <taxon>Marchantiopsida</taxon>
        <taxon>Marchantiidae</taxon>
        <taxon>Marchantiales</taxon>
        <taxon>Marchantiaceae</taxon>
        <taxon>Marchantia</taxon>
    </lineage>
</organism>
<accession>A0A2R6WZD5</accession>
<gene>
    <name evidence="1" type="ORF">MARPO_0046s0046</name>
</gene>
<sequence length="91" mass="10227">MQTRSVRTCLRTLERSFGMAASAEVGRGLVTDRCRILTESMQLPQPLHIAMKRSPCASSTPDESNLLTRSGREQLTDEIRMADCDEFLPVR</sequence>
<keyword evidence="2" id="KW-1185">Reference proteome</keyword>
<protein>
    <submittedName>
        <fullName evidence="1">Uncharacterized protein</fullName>
    </submittedName>
</protein>
<dbReference type="AlphaFoldDB" id="A0A2R6WZD5"/>
<proteinExistence type="predicted"/>
<dbReference type="EMBL" id="KZ772718">
    <property type="protein sequence ID" value="PTQ39224.1"/>
    <property type="molecule type" value="Genomic_DNA"/>
</dbReference>
<evidence type="ECO:0000313" key="2">
    <source>
        <dbReference type="Proteomes" id="UP000244005"/>
    </source>
</evidence>